<reference evidence="1 2" key="1">
    <citation type="submission" date="2019-11" db="EMBL/GenBank/DDBJ databases">
        <title>Streptococcus uberis isolated from clinical mastitis cases on a southeastern Queensland dairy.</title>
        <authorList>
            <person name="Workentine M.L."/>
            <person name="Price R."/>
            <person name="Olchowy T."/>
        </authorList>
    </citation>
    <scope>NUCLEOTIDE SEQUENCE [LARGE SCALE GENOMIC DNA]</scope>
    <source>
        <strain evidence="1 2">OLC4459-A17</strain>
    </source>
</reference>
<organism evidence="1 2">
    <name type="scientific">Streptococcus uberis</name>
    <dbReference type="NCBI Taxonomy" id="1349"/>
    <lineage>
        <taxon>Bacteria</taxon>
        <taxon>Bacillati</taxon>
        <taxon>Bacillota</taxon>
        <taxon>Bacilli</taxon>
        <taxon>Lactobacillales</taxon>
        <taxon>Streptococcaceae</taxon>
        <taxon>Streptococcus</taxon>
    </lineage>
</organism>
<accession>A0A6L6G7B8</accession>
<dbReference type="RefSeq" id="WP_046389674.1">
    <property type="nucleotide sequence ID" value="NZ_JADFAY010000003.1"/>
</dbReference>
<proteinExistence type="predicted"/>
<evidence type="ECO:0000313" key="2">
    <source>
        <dbReference type="Proteomes" id="UP000483839"/>
    </source>
</evidence>
<protein>
    <submittedName>
        <fullName evidence="1">Uncharacterized protein</fullName>
    </submittedName>
</protein>
<dbReference type="Proteomes" id="UP000483839">
    <property type="component" value="Unassembled WGS sequence"/>
</dbReference>
<dbReference type="EMBL" id="WLXI01000035">
    <property type="protein sequence ID" value="MTD01321.1"/>
    <property type="molecule type" value="Genomic_DNA"/>
</dbReference>
<sequence>MKKTFSFYVLLVLLLMTNLLLTGFPKVTLINFGIPIIVVFLSWMVFSLIESKVGGFQNKREAFYYWILTELILLVGLFLILKFFGYV</sequence>
<name>A0A6L6G7B8_STRUB</name>
<comment type="caution">
    <text evidence="1">The sequence shown here is derived from an EMBL/GenBank/DDBJ whole genome shotgun (WGS) entry which is preliminary data.</text>
</comment>
<evidence type="ECO:0000313" key="1">
    <source>
        <dbReference type="EMBL" id="MTD01321.1"/>
    </source>
</evidence>
<gene>
    <name evidence="1" type="ORF">GKS16_03405</name>
</gene>
<dbReference type="AlphaFoldDB" id="A0A6L6G7B8"/>